<protein>
    <submittedName>
        <fullName evidence="2">Uncharacterized protein</fullName>
    </submittedName>
</protein>
<evidence type="ECO:0000313" key="2">
    <source>
        <dbReference type="EMBL" id="GJE93702.1"/>
    </source>
</evidence>
<evidence type="ECO:0000313" key="3">
    <source>
        <dbReference type="Proteomes" id="UP000703269"/>
    </source>
</evidence>
<feature type="compositionally biased region" description="Polar residues" evidence="1">
    <location>
        <begin position="98"/>
        <end position="108"/>
    </location>
</feature>
<feature type="region of interest" description="Disordered" evidence="1">
    <location>
        <begin position="77"/>
        <end position="134"/>
    </location>
</feature>
<reference evidence="2 3" key="1">
    <citation type="submission" date="2021-08" db="EMBL/GenBank/DDBJ databases">
        <title>Draft Genome Sequence of Phanerochaete sordida strain YK-624.</title>
        <authorList>
            <person name="Mori T."/>
            <person name="Dohra H."/>
            <person name="Suzuki T."/>
            <person name="Kawagishi H."/>
            <person name="Hirai H."/>
        </authorList>
    </citation>
    <scope>NUCLEOTIDE SEQUENCE [LARGE SCALE GENOMIC DNA]</scope>
    <source>
        <strain evidence="2 3">YK-624</strain>
    </source>
</reference>
<organism evidence="2 3">
    <name type="scientific">Phanerochaete sordida</name>
    <dbReference type="NCBI Taxonomy" id="48140"/>
    <lineage>
        <taxon>Eukaryota</taxon>
        <taxon>Fungi</taxon>
        <taxon>Dikarya</taxon>
        <taxon>Basidiomycota</taxon>
        <taxon>Agaricomycotina</taxon>
        <taxon>Agaricomycetes</taxon>
        <taxon>Polyporales</taxon>
        <taxon>Phanerochaetaceae</taxon>
        <taxon>Phanerochaete</taxon>
    </lineage>
</organism>
<comment type="caution">
    <text evidence="2">The sequence shown here is derived from an EMBL/GenBank/DDBJ whole genome shotgun (WGS) entry which is preliminary data.</text>
</comment>
<dbReference type="Proteomes" id="UP000703269">
    <property type="component" value="Unassembled WGS sequence"/>
</dbReference>
<dbReference type="AlphaFoldDB" id="A0A9P3LH35"/>
<gene>
    <name evidence="2" type="ORF">PsYK624_098630</name>
</gene>
<keyword evidence="3" id="KW-1185">Reference proteome</keyword>
<proteinExistence type="predicted"/>
<evidence type="ECO:0000256" key="1">
    <source>
        <dbReference type="SAM" id="MobiDB-lite"/>
    </source>
</evidence>
<accession>A0A9P3LH35</accession>
<name>A0A9P3LH35_9APHY</name>
<dbReference type="EMBL" id="BPQB01000034">
    <property type="protein sequence ID" value="GJE93702.1"/>
    <property type="molecule type" value="Genomic_DNA"/>
</dbReference>
<feature type="compositionally biased region" description="Low complexity" evidence="1">
    <location>
        <begin position="77"/>
        <end position="92"/>
    </location>
</feature>
<sequence length="269" mass="29132">MKSLPGYFPTLWATVTDLAQAQIAFAIAVSPDAPPHILRARFGALPYVHLLVHRFSHRYAAHYACRACCGELQTSSPPAAHRAPSSAPASSRTDGRFSASTSPQLADRQTSDDRGRPPSAKSNVACPRCTSKRPVPPVPCPRFSARAFVPIGPRELPLRRSVAMSPLRCWCPVPPDLSPRAPRPALSPPDAFPAVECRCRSLLSRRCFSAERPATVLPSVSLRTIPIPPRNLPSHRKCSDCGARMARSKLTIFCAFYGDSALLAPAAYS</sequence>